<gene>
    <name evidence="2" type="ORF">ACFSOY_12895</name>
</gene>
<organism evidence="2 3">
    <name type="scientific">Tumebacillus lipolyticus</name>
    <dbReference type="NCBI Taxonomy" id="1280370"/>
    <lineage>
        <taxon>Bacteria</taxon>
        <taxon>Bacillati</taxon>
        <taxon>Bacillota</taxon>
        <taxon>Bacilli</taxon>
        <taxon>Bacillales</taxon>
        <taxon>Alicyclobacillaceae</taxon>
        <taxon>Tumebacillus</taxon>
    </lineage>
</organism>
<dbReference type="CDD" id="cd20306">
    <property type="entry name" value="cupin_OxDC-like"/>
    <property type="match status" value="2"/>
</dbReference>
<feature type="domain" description="Cupin type-1" evidence="1">
    <location>
        <begin position="209"/>
        <end position="346"/>
    </location>
</feature>
<dbReference type="Gene3D" id="2.60.120.10">
    <property type="entry name" value="Jelly Rolls"/>
    <property type="match status" value="2"/>
</dbReference>
<dbReference type="Pfam" id="PF00190">
    <property type="entry name" value="Cupin_1"/>
    <property type="match status" value="2"/>
</dbReference>
<accession>A0ABW4ZZS3</accession>
<dbReference type="SMART" id="SM00835">
    <property type="entry name" value="Cupin_1"/>
    <property type="match status" value="2"/>
</dbReference>
<dbReference type="EMBL" id="JBHUIO010000008">
    <property type="protein sequence ID" value="MFD2170881.1"/>
    <property type="molecule type" value="Genomic_DNA"/>
</dbReference>
<dbReference type="PANTHER" id="PTHR31238">
    <property type="entry name" value="GERMIN-LIKE PROTEIN SUBFAMILY 3 MEMBER 3"/>
    <property type="match status" value="1"/>
</dbReference>
<dbReference type="Proteomes" id="UP001597343">
    <property type="component" value="Unassembled WGS sequence"/>
</dbReference>
<dbReference type="InterPro" id="IPR006045">
    <property type="entry name" value="Cupin_1"/>
</dbReference>
<dbReference type="RefSeq" id="WP_386047246.1">
    <property type="nucleotide sequence ID" value="NZ_JBHUIO010000008.1"/>
</dbReference>
<reference evidence="3" key="1">
    <citation type="journal article" date="2019" name="Int. J. Syst. Evol. Microbiol.">
        <title>The Global Catalogue of Microorganisms (GCM) 10K type strain sequencing project: providing services to taxonomists for standard genome sequencing and annotation.</title>
        <authorList>
            <consortium name="The Broad Institute Genomics Platform"/>
            <consortium name="The Broad Institute Genome Sequencing Center for Infectious Disease"/>
            <person name="Wu L."/>
            <person name="Ma J."/>
        </authorList>
    </citation>
    <scope>NUCLEOTIDE SEQUENCE [LARGE SCALE GENOMIC DNA]</scope>
    <source>
        <strain evidence="3">CGMCC 1.13574</strain>
    </source>
</reference>
<dbReference type="InterPro" id="IPR011051">
    <property type="entry name" value="RmlC_Cupin_sf"/>
</dbReference>
<keyword evidence="3" id="KW-1185">Reference proteome</keyword>
<protein>
    <submittedName>
        <fullName evidence="2">Cupin domain-containing protein</fullName>
    </submittedName>
</protein>
<proteinExistence type="predicted"/>
<sequence length="366" mass="41669">MFGFKHKVGKRKATSKSPNLFLKSSSLFFKQDAGNMIFEVTSKQLPVLNRIGLDELFLTQGHIREPHWHPNAAELDYVVEGEVLISILDPFRHQLLTYHVQPGQVVYIPINWWHWITAVTKKVYIVQIFSHEDRQIIEGSDVLRKTPPEVFQLAYGVNAKQFANMVAPIQKTVVIGSPDAVQKSERSGNRLAVKDTSAGTPNLFFELKQNLSAQRDHSFLYEVTCDQIPMMHNLSLGDLYLTKGHIREPHWHPNADELDYVISGEVTVSILNPFTLKLHNYPVKPGQVAFIPKGWWHWITPMTDQAHLLVNFNDGQIESVEGSDVLRLTSPEVFQQAYGMNARQYAKEVTPITETLKIGPPDQKLK</sequence>
<evidence type="ECO:0000259" key="1">
    <source>
        <dbReference type="SMART" id="SM00835"/>
    </source>
</evidence>
<dbReference type="InterPro" id="IPR014710">
    <property type="entry name" value="RmlC-like_jellyroll"/>
</dbReference>
<name>A0ABW4ZZS3_9BACL</name>
<feature type="domain" description="Cupin type-1" evidence="1">
    <location>
        <begin position="25"/>
        <end position="163"/>
    </location>
</feature>
<evidence type="ECO:0000313" key="2">
    <source>
        <dbReference type="EMBL" id="MFD2170881.1"/>
    </source>
</evidence>
<comment type="caution">
    <text evidence="2">The sequence shown here is derived from an EMBL/GenBank/DDBJ whole genome shotgun (WGS) entry which is preliminary data.</text>
</comment>
<dbReference type="SUPFAM" id="SSF51182">
    <property type="entry name" value="RmlC-like cupins"/>
    <property type="match status" value="2"/>
</dbReference>
<evidence type="ECO:0000313" key="3">
    <source>
        <dbReference type="Proteomes" id="UP001597343"/>
    </source>
</evidence>